<gene>
    <name evidence="10" type="ORF">EKG83_30890</name>
</gene>
<dbReference type="EMBL" id="CP034550">
    <property type="protein sequence ID" value="QFZ21208.1"/>
    <property type="molecule type" value="Genomic_DNA"/>
</dbReference>
<organism evidence="10 11">
    <name type="scientific">Saccharothrix syringae</name>
    <name type="common">Nocardiopsis syringae</name>
    <dbReference type="NCBI Taxonomy" id="103733"/>
    <lineage>
        <taxon>Bacteria</taxon>
        <taxon>Bacillati</taxon>
        <taxon>Actinomycetota</taxon>
        <taxon>Actinomycetes</taxon>
        <taxon>Pseudonocardiales</taxon>
        <taxon>Pseudonocardiaceae</taxon>
        <taxon>Saccharothrix</taxon>
    </lineage>
</organism>
<dbReference type="Gene3D" id="1.20.1250.20">
    <property type="entry name" value="MFS general substrate transporter like domains"/>
    <property type="match status" value="1"/>
</dbReference>
<evidence type="ECO:0000256" key="2">
    <source>
        <dbReference type="ARBA" id="ARBA00022448"/>
    </source>
</evidence>
<dbReference type="RefSeq" id="WP_051766190.1">
    <property type="nucleotide sequence ID" value="NZ_CP034550.1"/>
</dbReference>
<dbReference type="PANTHER" id="PTHR23517:SF3">
    <property type="entry name" value="INTEGRAL MEMBRANE TRANSPORT PROTEIN"/>
    <property type="match status" value="1"/>
</dbReference>
<feature type="transmembrane region" description="Helical" evidence="8">
    <location>
        <begin position="281"/>
        <end position="301"/>
    </location>
</feature>
<protein>
    <submittedName>
        <fullName evidence="10">MFS transporter</fullName>
    </submittedName>
</protein>
<feature type="domain" description="Major facilitator superfamily (MFS) profile" evidence="9">
    <location>
        <begin position="7"/>
        <end position="398"/>
    </location>
</feature>
<accession>A0A5Q0H4Q0</accession>
<evidence type="ECO:0000313" key="11">
    <source>
        <dbReference type="Proteomes" id="UP000325787"/>
    </source>
</evidence>
<dbReference type="OrthoDB" id="4142989at2"/>
<keyword evidence="6 8" id="KW-0472">Membrane</keyword>
<evidence type="ECO:0000256" key="3">
    <source>
        <dbReference type="ARBA" id="ARBA00022475"/>
    </source>
</evidence>
<sequence length="430" mass="43978">MGPGQRRAALLLIAVISVNASYTVLIPFVPDLEERVGAGPTVIALMFALFAATKTLFQPVGGWWVDRWDAKNVAFVSLLIAAAGIVVTAFAGDSATMLAGRALWGVGEGLVSPALYAGMASLCRHYEISTSRMMGNFGSAAVAGFLLGPLIAGVATPLGLEALFVLGAAITAATAFGLLKAIPAARPDPVAAEPEPTGSAGGPVADASAKPARSWWTWVLVLGGLDMFTAFIYSSLEPVLPLYLSTEQDSSARSAISVVFVAGLATSGLAMWVLGRYAERLRLVTMIRIGLALAGVGLAGITINAGVLPVAACFVVFMGGYAALFLSARRGIVELKSAAGSQGKAFGVFGFISDVGNIVGPLVGVVLYETTGRMSFVLLGAMSGLLLAVLALAAGRFPPGGRRGATAGPELVPTANAVAGEAKDRRQPTP</sequence>
<name>A0A5Q0H4Q0_SACSY</name>
<dbReference type="Pfam" id="PF07690">
    <property type="entry name" value="MFS_1"/>
    <property type="match status" value="1"/>
</dbReference>
<evidence type="ECO:0000256" key="5">
    <source>
        <dbReference type="ARBA" id="ARBA00022989"/>
    </source>
</evidence>
<dbReference type="PROSITE" id="PS50850">
    <property type="entry name" value="MFS"/>
    <property type="match status" value="1"/>
</dbReference>
<dbReference type="SUPFAM" id="SSF103473">
    <property type="entry name" value="MFS general substrate transporter"/>
    <property type="match status" value="1"/>
</dbReference>
<keyword evidence="2" id="KW-0813">Transport</keyword>
<feature type="transmembrane region" description="Helical" evidence="8">
    <location>
        <begin position="215"/>
        <end position="234"/>
    </location>
</feature>
<keyword evidence="3" id="KW-1003">Cell membrane</keyword>
<comment type="subcellular location">
    <subcellularLocation>
        <location evidence="1">Cell membrane</location>
        <topology evidence="1">Multi-pass membrane protein</topology>
    </subcellularLocation>
</comment>
<evidence type="ECO:0000259" key="9">
    <source>
        <dbReference type="PROSITE" id="PS50850"/>
    </source>
</evidence>
<evidence type="ECO:0000256" key="4">
    <source>
        <dbReference type="ARBA" id="ARBA00022692"/>
    </source>
</evidence>
<dbReference type="KEGG" id="ssyi:EKG83_30890"/>
<evidence type="ECO:0000256" key="7">
    <source>
        <dbReference type="SAM" id="MobiDB-lite"/>
    </source>
</evidence>
<dbReference type="InterPro" id="IPR020846">
    <property type="entry name" value="MFS_dom"/>
</dbReference>
<dbReference type="AlphaFoldDB" id="A0A5Q0H4Q0"/>
<dbReference type="CDD" id="cd17325">
    <property type="entry name" value="MFS_MdtG_SLC18_like"/>
    <property type="match status" value="1"/>
</dbReference>
<proteinExistence type="predicted"/>
<dbReference type="InterPro" id="IPR001958">
    <property type="entry name" value="Tet-R_TetA/multi-R_MdtG-like"/>
</dbReference>
<feature type="transmembrane region" description="Helical" evidence="8">
    <location>
        <begin position="162"/>
        <end position="179"/>
    </location>
</feature>
<feature type="transmembrane region" description="Helical" evidence="8">
    <location>
        <begin position="103"/>
        <end position="123"/>
    </location>
</feature>
<evidence type="ECO:0000256" key="1">
    <source>
        <dbReference type="ARBA" id="ARBA00004651"/>
    </source>
</evidence>
<dbReference type="InterPro" id="IPR050171">
    <property type="entry name" value="MFS_Transporters"/>
</dbReference>
<feature type="transmembrane region" description="Helical" evidence="8">
    <location>
        <begin position="346"/>
        <end position="368"/>
    </location>
</feature>
<dbReference type="GO" id="GO:0022857">
    <property type="term" value="F:transmembrane transporter activity"/>
    <property type="evidence" value="ECO:0007669"/>
    <property type="project" value="InterPro"/>
</dbReference>
<feature type="compositionally biased region" description="Basic and acidic residues" evidence="7">
    <location>
        <begin position="421"/>
        <end position="430"/>
    </location>
</feature>
<dbReference type="InterPro" id="IPR036259">
    <property type="entry name" value="MFS_trans_sf"/>
</dbReference>
<feature type="transmembrane region" description="Helical" evidence="8">
    <location>
        <begin position="374"/>
        <end position="394"/>
    </location>
</feature>
<evidence type="ECO:0000256" key="8">
    <source>
        <dbReference type="SAM" id="Phobius"/>
    </source>
</evidence>
<keyword evidence="5 8" id="KW-1133">Transmembrane helix</keyword>
<dbReference type="Proteomes" id="UP000325787">
    <property type="component" value="Chromosome"/>
</dbReference>
<feature type="transmembrane region" description="Helical" evidence="8">
    <location>
        <begin position="73"/>
        <end position="91"/>
    </location>
</feature>
<feature type="region of interest" description="Disordered" evidence="7">
    <location>
        <begin position="404"/>
        <end position="430"/>
    </location>
</feature>
<dbReference type="PRINTS" id="PR01035">
    <property type="entry name" value="TCRTETA"/>
</dbReference>
<dbReference type="InterPro" id="IPR011701">
    <property type="entry name" value="MFS"/>
</dbReference>
<reference evidence="11" key="1">
    <citation type="journal article" date="2021" name="Curr. Microbiol.">
        <title>Complete genome of nocamycin-producing strain Saccharothrix syringae NRRL B-16468 reveals the biosynthetic potential for secondary metabolites.</title>
        <authorList>
            <person name="Mo X."/>
            <person name="Yang S."/>
        </authorList>
    </citation>
    <scope>NUCLEOTIDE SEQUENCE [LARGE SCALE GENOMIC DNA]</scope>
    <source>
        <strain evidence="11">ATCC 51364 / DSM 43886 / JCM 6844 / KCTC 9398 / NBRC 14523 / NRRL B-16468 / INA 2240</strain>
    </source>
</reference>
<feature type="transmembrane region" description="Helical" evidence="8">
    <location>
        <begin position="135"/>
        <end position="156"/>
    </location>
</feature>
<feature type="transmembrane region" description="Helical" evidence="8">
    <location>
        <begin position="254"/>
        <end position="274"/>
    </location>
</feature>
<evidence type="ECO:0000256" key="6">
    <source>
        <dbReference type="ARBA" id="ARBA00023136"/>
    </source>
</evidence>
<keyword evidence="4 8" id="KW-0812">Transmembrane</keyword>
<keyword evidence="11" id="KW-1185">Reference proteome</keyword>
<feature type="transmembrane region" description="Helical" evidence="8">
    <location>
        <begin position="307"/>
        <end position="326"/>
    </location>
</feature>
<evidence type="ECO:0000313" key="10">
    <source>
        <dbReference type="EMBL" id="QFZ21208.1"/>
    </source>
</evidence>
<dbReference type="GO" id="GO:0005886">
    <property type="term" value="C:plasma membrane"/>
    <property type="evidence" value="ECO:0007669"/>
    <property type="project" value="UniProtKB-SubCell"/>
</dbReference>
<dbReference type="PANTHER" id="PTHR23517">
    <property type="entry name" value="RESISTANCE PROTEIN MDTM, PUTATIVE-RELATED-RELATED"/>
    <property type="match status" value="1"/>
</dbReference>